<dbReference type="PANTHER" id="PTHR43181">
    <property type="entry name" value="2-C-METHYL-D-ERYTHRITOL 2,4-CYCLODIPHOSPHATE SYNTHASE, CHLOROPLASTIC"/>
    <property type="match status" value="1"/>
</dbReference>
<gene>
    <name evidence="7" type="primary">ispF</name>
    <name evidence="10" type="ORF">JSQ98_07745</name>
</gene>
<name>A0ABS5M5G6_9MICO</name>
<feature type="binding site" evidence="7">
    <location>
        <position position="9"/>
    </location>
    <ligand>
        <name>a divalent metal cation</name>
        <dbReference type="ChEBI" id="CHEBI:60240"/>
    </ligand>
</feature>
<comment type="subunit">
    <text evidence="7">Homotrimer.</text>
</comment>
<evidence type="ECO:0000256" key="3">
    <source>
        <dbReference type="ARBA" id="ARBA00012579"/>
    </source>
</evidence>
<comment type="caution">
    <text evidence="7">Lacks conserved residue(s) required for the propagation of feature annotation.</text>
</comment>
<dbReference type="NCBIfam" id="TIGR00151">
    <property type="entry name" value="ispF"/>
    <property type="match status" value="1"/>
</dbReference>
<evidence type="ECO:0000256" key="8">
    <source>
        <dbReference type="RuleBase" id="RU004395"/>
    </source>
</evidence>
<dbReference type="EMBL" id="JAFEVO010000001">
    <property type="protein sequence ID" value="MBS3182085.1"/>
    <property type="molecule type" value="Genomic_DNA"/>
</dbReference>
<dbReference type="Gene3D" id="3.30.1330.50">
    <property type="entry name" value="2-C-methyl-D-erythritol 2,4-cyclodiphosphate synthase"/>
    <property type="match status" value="1"/>
</dbReference>
<dbReference type="InterPro" id="IPR036571">
    <property type="entry name" value="MECDP_synthase_sf"/>
</dbReference>
<dbReference type="EC" id="4.6.1.12" evidence="3 7"/>
<evidence type="ECO:0000259" key="9">
    <source>
        <dbReference type="Pfam" id="PF02542"/>
    </source>
</evidence>
<dbReference type="SUPFAM" id="SSF69765">
    <property type="entry name" value="IpsF-like"/>
    <property type="match status" value="1"/>
</dbReference>
<keyword evidence="6 7" id="KW-0456">Lyase</keyword>
<dbReference type="Pfam" id="PF02542">
    <property type="entry name" value="YgbB"/>
    <property type="match status" value="1"/>
</dbReference>
<feature type="binding site" evidence="7">
    <location>
        <position position="60"/>
    </location>
    <ligand>
        <name>a divalent metal cation</name>
        <dbReference type="ChEBI" id="CHEBI:60240"/>
    </ligand>
</feature>
<evidence type="ECO:0000256" key="2">
    <source>
        <dbReference type="ARBA" id="ARBA00004709"/>
    </source>
</evidence>
<evidence type="ECO:0000256" key="4">
    <source>
        <dbReference type="ARBA" id="ARBA00022723"/>
    </source>
</evidence>
<feature type="binding site" evidence="7">
    <location>
        <position position="154"/>
    </location>
    <ligand>
        <name>4-CDP-2-C-methyl-D-erythritol 2-phosphate</name>
        <dbReference type="ChEBI" id="CHEBI:57919"/>
    </ligand>
</feature>
<reference evidence="10 11" key="1">
    <citation type="submission" date="2021-02" db="EMBL/GenBank/DDBJ databases">
        <title>Draft genome and description of Leucobacter sp nov strain Marseille-Q4368.</title>
        <authorList>
            <person name="Boxberger M."/>
            <person name="La Scola B."/>
        </authorList>
    </citation>
    <scope>NUCLEOTIDE SEQUENCE [LARGE SCALE GENOMIC DNA]</scope>
    <source>
        <strain evidence="10 11">Marseille-Q4368</strain>
    </source>
</reference>
<dbReference type="PANTHER" id="PTHR43181:SF1">
    <property type="entry name" value="2-C-METHYL-D-ERYTHRITOL 2,4-CYCLODIPHOSPHATE SYNTHASE, CHLOROPLASTIC"/>
    <property type="match status" value="1"/>
</dbReference>
<evidence type="ECO:0000256" key="5">
    <source>
        <dbReference type="ARBA" id="ARBA00023229"/>
    </source>
</evidence>
<evidence type="ECO:0000256" key="1">
    <source>
        <dbReference type="ARBA" id="ARBA00000200"/>
    </source>
</evidence>
<dbReference type="PROSITE" id="PS01350">
    <property type="entry name" value="ISPF"/>
    <property type="match status" value="1"/>
</dbReference>
<feature type="domain" description="2-C-methyl-D-erythritol 2,4-cyclodiphosphate synthase" evidence="9">
    <location>
        <begin position="2"/>
        <end position="169"/>
    </location>
</feature>
<organism evidence="10 11">
    <name type="scientific">Leucobacter manosquensis</name>
    <dbReference type="NCBI Taxonomy" id="2810611"/>
    <lineage>
        <taxon>Bacteria</taxon>
        <taxon>Bacillati</taxon>
        <taxon>Actinomycetota</taxon>
        <taxon>Actinomycetes</taxon>
        <taxon>Micrococcales</taxon>
        <taxon>Microbacteriaceae</taxon>
        <taxon>Leucobacter</taxon>
    </lineage>
</organism>
<dbReference type="CDD" id="cd00554">
    <property type="entry name" value="MECDP_synthase"/>
    <property type="match status" value="1"/>
</dbReference>
<evidence type="ECO:0000256" key="6">
    <source>
        <dbReference type="ARBA" id="ARBA00023239"/>
    </source>
</evidence>
<keyword evidence="4 7" id="KW-0479">Metal-binding</keyword>
<feature type="site" description="Transition state stabilizer" evidence="7">
    <location>
        <position position="148"/>
    </location>
</feature>
<comment type="cofactor">
    <cofactor evidence="7">
        <name>a divalent metal cation</name>
        <dbReference type="ChEBI" id="CHEBI:60240"/>
    </cofactor>
    <text evidence="7">Binds 1 divalent metal cation per subunit.</text>
</comment>
<feature type="site" description="Transition state stabilizer" evidence="7">
    <location>
        <position position="52"/>
    </location>
</feature>
<feature type="binding site" evidence="7">
    <location>
        <begin position="147"/>
        <end position="150"/>
    </location>
    <ligand>
        <name>4-CDP-2-C-methyl-D-erythritol 2-phosphate</name>
        <dbReference type="ChEBI" id="CHEBI:57919"/>
    </ligand>
</feature>
<comment type="pathway">
    <text evidence="2 7">Isoprenoid biosynthesis; isopentenyl diphosphate biosynthesis via DXP pathway; isopentenyl diphosphate from 1-deoxy-D-xylulose 5-phosphate: step 4/6.</text>
</comment>
<keyword evidence="5 7" id="KW-0414">Isoprene biosynthesis</keyword>
<comment type="function">
    <text evidence="7">Involved in the biosynthesis of isopentenyl diphosphate (IPP) and dimethylallyl diphosphate (DMAPP), two major building blocks of isoprenoid compounds. Catalyzes the conversion of 4-diphosphocytidyl-2-C-methyl-D-erythritol 2-phosphate (CDP-ME2P) to 2-C-methyl-D-erythritol 2,4-cyclodiphosphate (ME-CPP) with a corresponding release of cytidine 5-monophosphate (CMP).</text>
</comment>
<feature type="binding site" evidence="7">
    <location>
        <position position="157"/>
    </location>
    <ligand>
        <name>4-CDP-2-C-methyl-D-erythritol 2-phosphate</name>
        <dbReference type="ChEBI" id="CHEBI:57919"/>
    </ligand>
</feature>
<comment type="caution">
    <text evidence="10">The sequence shown here is derived from an EMBL/GenBank/DDBJ whole genome shotgun (WGS) entry which is preliminary data.</text>
</comment>
<evidence type="ECO:0000313" key="11">
    <source>
        <dbReference type="Proteomes" id="UP000811492"/>
    </source>
</evidence>
<keyword evidence="11" id="KW-1185">Reference proteome</keyword>
<feature type="binding site" evidence="7">
    <location>
        <begin position="9"/>
        <end position="11"/>
    </location>
    <ligand>
        <name>4-CDP-2-C-methyl-D-erythritol 2-phosphate</name>
        <dbReference type="ChEBI" id="CHEBI:57919"/>
    </ligand>
</feature>
<sequence length="174" mass="17423">MIRVGTGFDVHAYADADADADAEAAADGQARAEPVLRLAGLDWPGEPALAGHSDGDAVCHAVVDALLSAAGLGDIGGLVGVDEPGTAGAASTGFVTTALERLASNGWSPVNVSVQIVGNRPRFAPRRDEAQLVMSELVGAPVTLSATTTDHLGFTGRGEGLAVIATALIARADA</sequence>
<dbReference type="InterPro" id="IPR020555">
    <property type="entry name" value="MECDP_synthase_CS"/>
</dbReference>
<accession>A0ABS5M5G6</accession>
<dbReference type="Proteomes" id="UP000811492">
    <property type="component" value="Unassembled WGS sequence"/>
</dbReference>
<comment type="catalytic activity">
    <reaction evidence="1 7 8">
        <text>4-CDP-2-C-methyl-D-erythritol 2-phosphate = 2-C-methyl-D-erythritol 2,4-cyclic diphosphate + CMP</text>
        <dbReference type="Rhea" id="RHEA:23864"/>
        <dbReference type="ChEBI" id="CHEBI:57919"/>
        <dbReference type="ChEBI" id="CHEBI:58483"/>
        <dbReference type="ChEBI" id="CHEBI:60377"/>
        <dbReference type="EC" id="4.6.1.12"/>
    </reaction>
</comment>
<dbReference type="GO" id="GO:0008685">
    <property type="term" value="F:2-C-methyl-D-erythritol 2,4-cyclodiphosphate synthase activity"/>
    <property type="evidence" value="ECO:0007669"/>
    <property type="project" value="UniProtKB-EC"/>
</dbReference>
<proteinExistence type="inferred from homology"/>
<feature type="binding site" evidence="7">
    <location>
        <begin position="74"/>
        <end position="76"/>
    </location>
    <ligand>
        <name>4-CDP-2-C-methyl-D-erythritol 2-phosphate</name>
        <dbReference type="ChEBI" id="CHEBI:57919"/>
    </ligand>
</feature>
<dbReference type="InterPro" id="IPR003526">
    <property type="entry name" value="MECDP_synthase"/>
</dbReference>
<evidence type="ECO:0000313" key="10">
    <source>
        <dbReference type="EMBL" id="MBS3182085.1"/>
    </source>
</evidence>
<evidence type="ECO:0000256" key="7">
    <source>
        <dbReference type="HAMAP-Rule" id="MF_00107"/>
    </source>
</evidence>
<comment type="similarity">
    <text evidence="7 8">Belongs to the IspF family.</text>
</comment>
<feature type="binding site" evidence="7">
    <location>
        <begin position="52"/>
        <end position="53"/>
    </location>
    <ligand>
        <name>4-CDP-2-C-methyl-D-erythritol 2-phosphate</name>
        <dbReference type="ChEBI" id="CHEBI:57919"/>
    </ligand>
</feature>
<protein>
    <recommendedName>
        <fullName evidence="3 7">2-C-methyl-D-erythritol 2,4-cyclodiphosphate synthase</fullName>
        <shortName evidence="7">MECDP-synthase</shortName>
        <shortName evidence="7">MECPP-synthase</shortName>
        <shortName evidence="7">MECPS</shortName>
        <ecNumber evidence="3 7">4.6.1.12</ecNumber>
    </recommendedName>
</protein>
<dbReference type="HAMAP" id="MF_00107">
    <property type="entry name" value="IspF"/>
    <property type="match status" value="1"/>
</dbReference>
<feature type="binding site" evidence="7">
    <location>
        <position position="11"/>
    </location>
    <ligand>
        <name>a divalent metal cation</name>
        <dbReference type="ChEBI" id="CHEBI:60240"/>
    </ligand>
</feature>